<evidence type="ECO:0000256" key="2">
    <source>
        <dbReference type="ARBA" id="ARBA00022448"/>
    </source>
</evidence>
<dbReference type="PANTHER" id="PTHR35011">
    <property type="entry name" value="2,3-DIKETO-L-GULONATE TRAP TRANSPORTER SMALL PERMEASE PROTEIN YIAM"/>
    <property type="match status" value="1"/>
</dbReference>
<evidence type="ECO:0000256" key="4">
    <source>
        <dbReference type="ARBA" id="ARBA00022519"/>
    </source>
</evidence>
<sequence>MPDRDAAAPPRPGLRLPGLRTVLGALGGTLLMAMMALTVCDVIGRYLFNSPVAGAAELTEILLAAVIFLGLGAVSLEEAHVTVDLATDRMPAAVQPLRQALTGLAAGAVLAVVAWRIWIYAAQIGGYGGSTSTLGLPLAPLGYFCALACLAGALLTAGVPLARLLRSWRNEE</sequence>
<keyword evidence="4 9" id="KW-0997">Cell inner membrane</keyword>
<keyword evidence="6 9" id="KW-1133">Transmembrane helix</keyword>
<proteinExistence type="inferred from homology"/>
<gene>
    <name evidence="11" type="ORF">ICN82_17150</name>
</gene>
<evidence type="ECO:0000256" key="9">
    <source>
        <dbReference type="RuleBase" id="RU369079"/>
    </source>
</evidence>
<evidence type="ECO:0000259" key="10">
    <source>
        <dbReference type="Pfam" id="PF04290"/>
    </source>
</evidence>
<comment type="similarity">
    <text evidence="8 9">Belongs to the TRAP transporter small permease family.</text>
</comment>
<dbReference type="GO" id="GO:0015740">
    <property type="term" value="P:C4-dicarboxylate transport"/>
    <property type="evidence" value="ECO:0007669"/>
    <property type="project" value="TreeGrafter"/>
</dbReference>
<dbReference type="Pfam" id="PF04290">
    <property type="entry name" value="DctQ"/>
    <property type="match status" value="1"/>
</dbReference>
<evidence type="ECO:0000256" key="5">
    <source>
        <dbReference type="ARBA" id="ARBA00022692"/>
    </source>
</evidence>
<organism evidence="11 12">
    <name type="scientific">Mangrovicoccus algicola</name>
    <dbReference type="NCBI Taxonomy" id="2771008"/>
    <lineage>
        <taxon>Bacteria</taxon>
        <taxon>Pseudomonadati</taxon>
        <taxon>Pseudomonadota</taxon>
        <taxon>Alphaproteobacteria</taxon>
        <taxon>Rhodobacterales</taxon>
        <taxon>Paracoccaceae</taxon>
        <taxon>Mangrovicoccus</taxon>
    </lineage>
</organism>
<keyword evidence="2 9" id="KW-0813">Transport</keyword>
<feature type="domain" description="Tripartite ATP-independent periplasmic transporters DctQ component" evidence="10">
    <location>
        <begin position="34"/>
        <end position="168"/>
    </location>
</feature>
<dbReference type="AlphaFoldDB" id="A0A8J6YVD1"/>
<dbReference type="GO" id="GO:0005886">
    <property type="term" value="C:plasma membrane"/>
    <property type="evidence" value="ECO:0007669"/>
    <property type="project" value="UniProtKB-SubCell"/>
</dbReference>
<dbReference type="Proteomes" id="UP000609121">
    <property type="component" value="Unassembled WGS sequence"/>
</dbReference>
<evidence type="ECO:0000256" key="3">
    <source>
        <dbReference type="ARBA" id="ARBA00022475"/>
    </source>
</evidence>
<keyword evidence="7 9" id="KW-0472">Membrane</keyword>
<accession>A0A8J6YVD1</accession>
<evidence type="ECO:0000256" key="6">
    <source>
        <dbReference type="ARBA" id="ARBA00022989"/>
    </source>
</evidence>
<dbReference type="GO" id="GO:0022857">
    <property type="term" value="F:transmembrane transporter activity"/>
    <property type="evidence" value="ECO:0007669"/>
    <property type="project" value="UniProtKB-UniRule"/>
</dbReference>
<evidence type="ECO:0000313" key="11">
    <source>
        <dbReference type="EMBL" id="MBE3639933.1"/>
    </source>
</evidence>
<feature type="transmembrane region" description="Helical" evidence="9">
    <location>
        <begin position="60"/>
        <end position="79"/>
    </location>
</feature>
<dbReference type="InterPro" id="IPR007387">
    <property type="entry name" value="TRAP_DctQ"/>
</dbReference>
<dbReference type="PANTHER" id="PTHR35011:SF10">
    <property type="entry name" value="TRAP TRANSPORTER SMALL PERMEASE PROTEIN"/>
    <property type="match status" value="1"/>
</dbReference>
<evidence type="ECO:0000313" key="12">
    <source>
        <dbReference type="Proteomes" id="UP000609121"/>
    </source>
</evidence>
<evidence type="ECO:0000256" key="8">
    <source>
        <dbReference type="ARBA" id="ARBA00038436"/>
    </source>
</evidence>
<feature type="transmembrane region" description="Helical" evidence="9">
    <location>
        <begin position="100"/>
        <end position="121"/>
    </location>
</feature>
<comment type="subcellular location">
    <subcellularLocation>
        <location evidence="1 9">Cell inner membrane</location>
        <topology evidence="1 9">Multi-pass membrane protein</topology>
    </subcellularLocation>
</comment>
<protein>
    <recommendedName>
        <fullName evidence="9">TRAP transporter small permease protein</fullName>
    </recommendedName>
</protein>
<feature type="transmembrane region" description="Helical" evidence="9">
    <location>
        <begin position="21"/>
        <end position="48"/>
    </location>
</feature>
<keyword evidence="12" id="KW-1185">Reference proteome</keyword>
<keyword evidence="3" id="KW-1003">Cell membrane</keyword>
<evidence type="ECO:0000256" key="1">
    <source>
        <dbReference type="ARBA" id="ARBA00004429"/>
    </source>
</evidence>
<name>A0A8J6YVD1_9RHOB</name>
<dbReference type="EMBL" id="JACVXA010000064">
    <property type="protein sequence ID" value="MBE3639933.1"/>
    <property type="molecule type" value="Genomic_DNA"/>
</dbReference>
<comment type="subunit">
    <text evidence="9">The complex comprises the extracytoplasmic solute receptor protein and the two transmembrane proteins.</text>
</comment>
<reference evidence="11" key="1">
    <citation type="submission" date="2020-09" db="EMBL/GenBank/DDBJ databases">
        <title>A novel bacterium of genus Mangrovicoccus, isolated from South China Sea.</title>
        <authorList>
            <person name="Huang H."/>
            <person name="Mo K."/>
            <person name="Hu Y."/>
        </authorList>
    </citation>
    <scope>NUCLEOTIDE SEQUENCE</scope>
    <source>
        <strain evidence="11">HB182678</strain>
    </source>
</reference>
<dbReference type="InterPro" id="IPR055348">
    <property type="entry name" value="DctQ"/>
</dbReference>
<evidence type="ECO:0000256" key="7">
    <source>
        <dbReference type="ARBA" id="ARBA00023136"/>
    </source>
</evidence>
<keyword evidence="5 9" id="KW-0812">Transmembrane</keyword>
<comment type="caution">
    <text evidence="11">The sequence shown here is derived from an EMBL/GenBank/DDBJ whole genome shotgun (WGS) entry which is preliminary data.</text>
</comment>
<comment type="function">
    <text evidence="9">Part of the tripartite ATP-independent periplasmic (TRAP) transport system.</text>
</comment>
<feature type="transmembrane region" description="Helical" evidence="9">
    <location>
        <begin position="141"/>
        <end position="162"/>
    </location>
</feature>